<organism evidence="2">
    <name type="scientific">Eucalyptus grandis</name>
    <name type="common">Flooded gum</name>
    <dbReference type="NCBI Taxonomy" id="71139"/>
    <lineage>
        <taxon>Eukaryota</taxon>
        <taxon>Viridiplantae</taxon>
        <taxon>Streptophyta</taxon>
        <taxon>Embryophyta</taxon>
        <taxon>Tracheophyta</taxon>
        <taxon>Spermatophyta</taxon>
        <taxon>Magnoliopsida</taxon>
        <taxon>eudicotyledons</taxon>
        <taxon>Gunneridae</taxon>
        <taxon>Pentapetalae</taxon>
        <taxon>rosids</taxon>
        <taxon>malvids</taxon>
        <taxon>Myrtales</taxon>
        <taxon>Myrtaceae</taxon>
        <taxon>Myrtoideae</taxon>
        <taxon>Eucalypteae</taxon>
        <taxon>Eucalyptus</taxon>
    </lineage>
</organism>
<evidence type="ECO:0000313" key="2">
    <source>
        <dbReference type="EMBL" id="KCW52913.1"/>
    </source>
</evidence>
<keyword evidence="1" id="KW-0472">Membrane</keyword>
<gene>
    <name evidence="2" type="ORF">EUGRSUZ_J02228</name>
</gene>
<dbReference type="AlphaFoldDB" id="A0A059AGF7"/>
<reference evidence="2" key="1">
    <citation type="submission" date="2013-07" db="EMBL/GenBank/DDBJ databases">
        <title>The genome of Eucalyptus grandis.</title>
        <authorList>
            <person name="Schmutz J."/>
            <person name="Hayes R."/>
            <person name="Myburg A."/>
            <person name="Tuskan G."/>
            <person name="Grattapaglia D."/>
            <person name="Rokhsar D.S."/>
        </authorList>
    </citation>
    <scope>NUCLEOTIDE SEQUENCE</scope>
    <source>
        <tissue evidence="2">Leaf extractions</tissue>
    </source>
</reference>
<accession>A0A059AGF7</accession>
<protein>
    <submittedName>
        <fullName evidence="2">Uncharacterized protein</fullName>
    </submittedName>
</protein>
<keyword evidence="1" id="KW-0812">Transmembrane</keyword>
<sequence length="82" mass="9645">MIKLDKSCTKNASRVLRRRIFDSSLSSNGHFVDSSRLDFTLRFEMSRDSQYICICIMMCSSNLLVSCVYFMRWDQHGFPHQP</sequence>
<dbReference type="EMBL" id="KK198762">
    <property type="protein sequence ID" value="KCW52913.1"/>
    <property type="molecule type" value="Genomic_DNA"/>
</dbReference>
<evidence type="ECO:0000256" key="1">
    <source>
        <dbReference type="SAM" id="Phobius"/>
    </source>
</evidence>
<dbReference type="Gramene" id="KCW52913">
    <property type="protein sequence ID" value="KCW52913"/>
    <property type="gene ID" value="EUGRSUZ_J02228"/>
</dbReference>
<name>A0A059AGF7_EUCGR</name>
<dbReference type="InParanoid" id="A0A059AGF7"/>
<feature type="transmembrane region" description="Helical" evidence="1">
    <location>
        <begin position="51"/>
        <end position="71"/>
    </location>
</feature>
<proteinExistence type="predicted"/>
<keyword evidence="1" id="KW-1133">Transmembrane helix</keyword>